<dbReference type="InterPro" id="IPR011042">
    <property type="entry name" value="6-blade_b-propeller_TolB-like"/>
</dbReference>
<comment type="caution">
    <text evidence="6">The sequence shown here is derived from an EMBL/GenBank/DDBJ whole genome shotgun (WGS) entry which is preliminary data.</text>
</comment>
<dbReference type="InterPro" id="IPR001375">
    <property type="entry name" value="Peptidase_S9_cat"/>
</dbReference>
<reference evidence="6 7" key="1">
    <citation type="journal article" date="2018" name="BMC Genomics">
        <title>The genome of Naegleria lovaniensis, the basis for a comparative approach to unravel pathogenicity factors of the human pathogenic amoeba N. fowleri.</title>
        <authorList>
            <person name="Liechti N."/>
            <person name="Schurch N."/>
            <person name="Bruggmann R."/>
            <person name="Wittwer M."/>
        </authorList>
    </citation>
    <scope>NUCLEOTIDE SEQUENCE [LARGE SCALE GENOMIC DNA]</scope>
    <source>
        <strain evidence="6 7">ATCC 30569</strain>
    </source>
</reference>
<dbReference type="Gene3D" id="3.40.50.1820">
    <property type="entry name" value="alpha/beta hydrolase"/>
    <property type="match status" value="1"/>
</dbReference>
<dbReference type="PANTHER" id="PTHR42776:SF27">
    <property type="entry name" value="DIPEPTIDYL PEPTIDASE FAMILY MEMBER 6"/>
    <property type="match status" value="1"/>
</dbReference>
<feature type="compositionally biased region" description="Basic residues" evidence="3">
    <location>
        <begin position="113"/>
        <end position="133"/>
    </location>
</feature>
<name>A0AA88KMF8_NAELO</name>
<dbReference type="Pfam" id="PF00326">
    <property type="entry name" value="Peptidase_S9"/>
    <property type="match status" value="1"/>
</dbReference>
<feature type="domain" description="Peptidase S9 prolyl oligopeptidase catalytic" evidence="5">
    <location>
        <begin position="662"/>
        <end position="876"/>
    </location>
</feature>
<dbReference type="InterPro" id="IPR002470">
    <property type="entry name" value="Peptidase_S9A"/>
</dbReference>
<keyword evidence="7" id="KW-1185">Reference proteome</keyword>
<feature type="region of interest" description="Disordered" evidence="3">
    <location>
        <begin position="96"/>
        <end position="180"/>
    </location>
</feature>
<dbReference type="GeneID" id="68092816"/>
<feature type="chain" id="PRO_5041637103" description="Peptidase S9 prolyl oligopeptidase catalytic domain-containing protein" evidence="4">
    <location>
        <begin position="27"/>
        <end position="908"/>
    </location>
</feature>
<dbReference type="PRINTS" id="PR00862">
    <property type="entry name" value="PROLIGOPTASE"/>
</dbReference>
<accession>A0AA88KMF8</accession>
<organism evidence="6 7">
    <name type="scientific">Naegleria lovaniensis</name>
    <name type="common">Amoeba</name>
    <dbReference type="NCBI Taxonomy" id="51637"/>
    <lineage>
        <taxon>Eukaryota</taxon>
        <taxon>Discoba</taxon>
        <taxon>Heterolobosea</taxon>
        <taxon>Tetramitia</taxon>
        <taxon>Eutetramitia</taxon>
        <taxon>Vahlkampfiidae</taxon>
        <taxon>Naegleria</taxon>
    </lineage>
</organism>
<evidence type="ECO:0000259" key="5">
    <source>
        <dbReference type="Pfam" id="PF00326"/>
    </source>
</evidence>
<gene>
    <name evidence="6" type="ORF">C9374_000354</name>
</gene>
<feature type="signal peptide" evidence="4">
    <location>
        <begin position="1"/>
        <end position="26"/>
    </location>
</feature>
<sequence length="908" mass="102003">MKKTSTFLVLFVLIAIFAVIFGKVKGEASVDQYSSSVNLLVSDDEVLNARSDGAVNLYAHLDNAILGEGVASASDELLVYDENEEERAIGAALAVQKPTNTRQQRPVTTTTRPSKKSFASKKIQKKTTKHGTKKISTTGSSTKKSTKKSATTTSSKKTAKSKPSSLKKIKVSRRKSSVHPKIAHAVKLSSRRWNKLKNIFSISAIGGPAFHPFRNEMIFVSSSSGVFQIYKIKIDRKKGKTIGKPVRLVHTKFRCSAPRYLHDGSILYYHDRGGNENFQIGIITPQSKHFWLTKDMKAKHLINHVTKNHLYYQSNARNKKFFDLYRRPFPLIGKDGKPSPAERIYTPETGIPRATLMSSDETQIVVEQRYSNVHNELLLKDLVDGTLTPLTKPLCGNAKLRWYPLRFLDRGHTKMLVNTDYQSDFLRLAILDFQGDMKSNTPKFVTIPEMEKYKHDVVGVLGNARTRWTYLEFNEGGYSKLYKTRIGPSGFKKPLIPVPLPLENGVIVHGDARSFGHSSSITHDGNLMAVTMTDSTHPVNIYMLDLDPYNIRYKKKQKAIRKLARQQAKKKENGSTATTLVPKQTFRHVAVYWPLLSDDRLPKIVRAVQGKFVKEKLVSVSSFDGLMIPFFMYLPSGDAPEDGFPAIIKLHGGPESQSRPVFSPLIQFLVLSGYAVVVPNVRGSKGYGRKYMDADNVEKRMHAVKDVAAIATFLQKFKGIDGNRLVLGGGSYGGYLTNLCMTQIPQYFKAGVSIVGMTNLITFFKNTAEFRRRQRYEEYGNYHTQQEFLKSISPVTYIDNVIAPMFIIQGKNDERVPAEEAQNWYKKLIQESTKPGKNQLKYSKLELFANEGHGISSRENRLKAYHDLVNWLNKVLYEKTIIPKAATATTLSASTQSASTQGKKPTAK</sequence>
<feature type="compositionally biased region" description="Low complexity" evidence="3">
    <location>
        <begin position="134"/>
        <end position="156"/>
    </location>
</feature>
<feature type="compositionally biased region" description="Low complexity" evidence="3">
    <location>
        <begin position="98"/>
        <end position="112"/>
    </location>
</feature>
<dbReference type="InterPro" id="IPR029058">
    <property type="entry name" value="AB_hydrolase_fold"/>
</dbReference>
<dbReference type="EMBL" id="PYSW02000009">
    <property type="protein sequence ID" value="KAG2388915.1"/>
    <property type="molecule type" value="Genomic_DNA"/>
</dbReference>
<dbReference type="SUPFAM" id="SSF53474">
    <property type="entry name" value="alpha/beta-Hydrolases"/>
    <property type="match status" value="1"/>
</dbReference>
<dbReference type="GO" id="GO:0006508">
    <property type="term" value="P:proteolysis"/>
    <property type="evidence" value="ECO:0007669"/>
    <property type="project" value="InterPro"/>
</dbReference>
<dbReference type="RefSeq" id="XP_044552907.1">
    <property type="nucleotide sequence ID" value="XM_044693079.1"/>
</dbReference>
<dbReference type="PANTHER" id="PTHR42776">
    <property type="entry name" value="SERINE PEPTIDASE S9 FAMILY MEMBER"/>
    <property type="match status" value="1"/>
</dbReference>
<evidence type="ECO:0000256" key="3">
    <source>
        <dbReference type="SAM" id="MobiDB-lite"/>
    </source>
</evidence>
<keyword evidence="2" id="KW-0378">Hydrolase</keyword>
<proteinExistence type="inferred from homology"/>
<evidence type="ECO:0000256" key="2">
    <source>
        <dbReference type="ARBA" id="ARBA00022801"/>
    </source>
</evidence>
<feature type="compositionally biased region" description="Basic residues" evidence="3">
    <location>
        <begin position="157"/>
        <end position="180"/>
    </location>
</feature>
<dbReference type="SUPFAM" id="SSF82171">
    <property type="entry name" value="DPP6 N-terminal domain-like"/>
    <property type="match status" value="1"/>
</dbReference>
<dbReference type="Proteomes" id="UP000816034">
    <property type="component" value="Unassembled WGS sequence"/>
</dbReference>
<evidence type="ECO:0000313" key="7">
    <source>
        <dbReference type="Proteomes" id="UP000816034"/>
    </source>
</evidence>
<comment type="similarity">
    <text evidence="1">Belongs to the peptidase S9A family.</text>
</comment>
<dbReference type="Gene3D" id="2.120.10.30">
    <property type="entry name" value="TolB, C-terminal domain"/>
    <property type="match status" value="1"/>
</dbReference>
<keyword evidence="4" id="KW-0732">Signal</keyword>
<dbReference type="GO" id="GO:0004252">
    <property type="term" value="F:serine-type endopeptidase activity"/>
    <property type="evidence" value="ECO:0007669"/>
    <property type="project" value="InterPro"/>
</dbReference>
<dbReference type="AlphaFoldDB" id="A0AA88KMF8"/>
<evidence type="ECO:0000313" key="6">
    <source>
        <dbReference type="EMBL" id="KAG2388915.1"/>
    </source>
</evidence>
<protein>
    <recommendedName>
        <fullName evidence="5">Peptidase S9 prolyl oligopeptidase catalytic domain-containing protein</fullName>
    </recommendedName>
</protein>
<evidence type="ECO:0000256" key="4">
    <source>
        <dbReference type="SAM" id="SignalP"/>
    </source>
</evidence>
<evidence type="ECO:0000256" key="1">
    <source>
        <dbReference type="ARBA" id="ARBA00005228"/>
    </source>
</evidence>